<organism evidence="2 3">
    <name type="scientific">Citricoccus parietis</name>
    <dbReference type="NCBI Taxonomy" id="592307"/>
    <lineage>
        <taxon>Bacteria</taxon>
        <taxon>Bacillati</taxon>
        <taxon>Actinomycetota</taxon>
        <taxon>Actinomycetes</taxon>
        <taxon>Micrococcales</taxon>
        <taxon>Micrococcaceae</taxon>
        <taxon>Citricoccus</taxon>
    </lineage>
</organism>
<protein>
    <submittedName>
        <fullName evidence="2">DUF4244 domain-containing protein</fullName>
    </submittedName>
</protein>
<feature type="region of interest" description="Disordered" evidence="1">
    <location>
        <begin position="15"/>
        <end position="94"/>
    </location>
</feature>
<dbReference type="Proteomes" id="UP001589575">
    <property type="component" value="Unassembled WGS sequence"/>
</dbReference>
<accession>A0ABV5FZ40</accession>
<dbReference type="InterPro" id="IPR025338">
    <property type="entry name" value="DUF4244"/>
</dbReference>
<comment type="caution">
    <text evidence="2">The sequence shown here is derived from an EMBL/GenBank/DDBJ whole genome shotgun (WGS) entry which is preliminary data.</text>
</comment>
<proteinExistence type="predicted"/>
<sequence length="159" mass="16713">MREFTWGTRCHRREPGAVLHTGPKCPSHPELRASAPHGGEHRRRLEAGDHTGRHHTRGDTMTATLQHEHHAPRTASGVNRPAGTASTASTVNSASTALAVQGRRASTLDWGDETGAQTAEYGIVTLAAVGFAGVLAVVLAGTDVQGLLLDIVKNALSFG</sequence>
<evidence type="ECO:0000256" key="1">
    <source>
        <dbReference type="SAM" id="MobiDB-lite"/>
    </source>
</evidence>
<dbReference type="EMBL" id="JBHMFI010000001">
    <property type="protein sequence ID" value="MFB9071937.1"/>
    <property type="molecule type" value="Genomic_DNA"/>
</dbReference>
<name>A0ABV5FZ40_9MICC</name>
<keyword evidence="3" id="KW-1185">Reference proteome</keyword>
<dbReference type="Pfam" id="PF14029">
    <property type="entry name" value="DUF4244"/>
    <property type="match status" value="1"/>
</dbReference>
<evidence type="ECO:0000313" key="2">
    <source>
        <dbReference type="EMBL" id="MFB9071937.1"/>
    </source>
</evidence>
<gene>
    <name evidence="2" type="ORF">ACFFX0_12275</name>
</gene>
<reference evidence="2 3" key="1">
    <citation type="submission" date="2024-09" db="EMBL/GenBank/DDBJ databases">
        <authorList>
            <person name="Sun Q."/>
            <person name="Mori K."/>
        </authorList>
    </citation>
    <scope>NUCLEOTIDE SEQUENCE [LARGE SCALE GENOMIC DNA]</scope>
    <source>
        <strain evidence="2 3">CCM 7609</strain>
    </source>
</reference>
<evidence type="ECO:0000313" key="3">
    <source>
        <dbReference type="Proteomes" id="UP001589575"/>
    </source>
</evidence>
<feature type="compositionally biased region" description="Low complexity" evidence="1">
    <location>
        <begin position="82"/>
        <end position="94"/>
    </location>
</feature>